<protein>
    <submittedName>
        <fullName evidence="1">Uncharacterized protein</fullName>
    </submittedName>
</protein>
<dbReference type="EMBL" id="JAUSTW010000001">
    <property type="protein sequence ID" value="MDQ0197032.1"/>
    <property type="molecule type" value="Genomic_DNA"/>
</dbReference>
<name>A0ABT9XNB5_9BACI</name>
<accession>A0ABT9XNB5</accession>
<keyword evidence="2" id="KW-1185">Reference proteome</keyword>
<proteinExistence type="predicted"/>
<sequence>MKCLINGKLIRKIDSLKGEETASAPFFVHKKEYFHAVKKSEL</sequence>
<evidence type="ECO:0000313" key="1">
    <source>
        <dbReference type="EMBL" id="MDQ0197032.1"/>
    </source>
</evidence>
<gene>
    <name evidence="1" type="ORF">J2S10_000137</name>
</gene>
<dbReference type="Proteomes" id="UP001224122">
    <property type="component" value="Unassembled WGS sequence"/>
</dbReference>
<reference evidence="1 2" key="1">
    <citation type="submission" date="2023-07" db="EMBL/GenBank/DDBJ databases">
        <title>Genomic Encyclopedia of Type Strains, Phase IV (KMG-IV): sequencing the most valuable type-strain genomes for metagenomic binning, comparative biology and taxonomic classification.</title>
        <authorList>
            <person name="Goeker M."/>
        </authorList>
    </citation>
    <scope>NUCLEOTIDE SEQUENCE [LARGE SCALE GENOMIC DNA]</scope>
    <source>
        <strain evidence="1 2">DSM 27594</strain>
    </source>
</reference>
<comment type="caution">
    <text evidence="1">The sequence shown here is derived from an EMBL/GenBank/DDBJ whole genome shotgun (WGS) entry which is preliminary data.</text>
</comment>
<evidence type="ECO:0000313" key="2">
    <source>
        <dbReference type="Proteomes" id="UP001224122"/>
    </source>
</evidence>
<organism evidence="1 2">
    <name type="scientific">Neobacillus ginsengisoli</name>
    <dbReference type="NCBI Taxonomy" id="904295"/>
    <lineage>
        <taxon>Bacteria</taxon>
        <taxon>Bacillati</taxon>
        <taxon>Bacillota</taxon>
        <taxon>Bacilli</taxon>
        <taxon>Bacillales</taxon>
        <taxon>Bacillaceae</taxon>
        <taxon>Neobacillus</taxon>
    </lineage>
</organism>